<proteinExistence type="predicted"/>
<evidence type="ECO:0000313" key="3">
    <source>
        <dbReference type="Proteomes" id="UP000254055"/>
    </source>
</evidence>
<dbReference type="RefSeq" id="WP_115134650.1">
    <property type="nucleotide sequence ID" value="NZ_UGRS01000002.1"/>
</dbReference>
<accession>A0A378WTM5</accession>
<reference evidence="2 3" key="1">
    <citation type="submission" date="2018-06" db="EMBL/GenBank/DDBJ databases">
        <authorList>
            <consortium name="Pathogen Informatics"/>
            <person name="Doyle S."/>
        </authorList>
    </citation>
    <scope>NUCLEOTIDE SEQUENCE [LARGE SCALE GENOMIC DNA]</scope>
    <source>
        <strain evidence="2 3">NCTC12229</strain>
    </source>
</reference>
<dbReference type="OrthoDB" id="6636527at2"/>
<protein>
    <submittedName>
        <fullName evidence="2">Uncharacterized protein</fullName>
    </submittedName>
</protein>
<sequence>MGIFSKLITNISSVAVESVIYTVCEWFQEPLKIAEHNRCEKSAYNVHSYAMESANKKHQNQIELLEKQIEIKERKQQLEIEKVQKIAQLNAELEEWKKDKAFERMQLTTEAIMRYQQQLTSLNVQAIQAIGLMQLDLKNKAQEMVYEKTQKYKRLQDDALKQCILEFEKIEDNFSNNARARDILYNAADKKLQNVIDTASAFLSELNADIIKLNLSITNLTEQGQRFIEGHLNNFYITQNLDIPISENEKQLK</sequence>
<evidence type="ECO:0000256" key="1">
    <source>
        <dbReference type="SAM" id="Coils"/>
    </source>
</evidence>
<evidence type="ECO:0000313" key="2">
    <source>
        <dbReference type="EMBL" id="SUA44578.1"/>
    </source>
</evidence>
<feature type="coiled-coil region" evidence="1">
    <location>
        <begin position="55"/>
        <end position="106"/>
    </location>
</feature>
<dbReference type="AlphaFoldDB" id="A0A378WTM5"/>
<keyword evidence="1" id="KW-0175">Coiled coil</keyword>
<organism evidence="2 3">
    <name type="scientific">Neisseria zoodegmatis</name>
    <dbReference type="NCBI Taxonomy" id="326523"/>
    <lineage>
        <taxon>Bacteria</taxon>
        <taxon>Pseudomonadati</taxon>
        <taxon>Pseudomonadota</taxon>
        <taxon>Betaproteobacteria</taxon>
        <taxon>Neisseriales</taxon>
        <taxon>Neisseriaceae</taxon>
        <taxon>Neisseria</taxon>
    </lineage>
</organism>
<dbReference type="EMBL" id="UGRS01000002">
    <property type="protein sequence ID" value="SUA44578.1"/>
    <property type="molecule type" value="Genomic_DNA"/>
</dbReference>
<name>A0A378WTM5_9NEIS</name>
<gene>
    <name evidence="2" type="ORF">NCTC12229_02077</name>
</gene>
<dbReference type="Proteomes" id="UP000254055">
    <property type="component" value="Unassembled WGS sequence"/>
</dbReference>